<dbReference type="Proteomes" id="UP000004095">
    <property type="component" value="Unassembled WGS sequence"/>
</dbReference>
<organism evidence="2 3">
    <name type="scientific">Microscilla marina ATCC 23134</name>
    <dbReference type="NCBI Taxonomy" id="313606"/>
    <lineage>
        <taxon>Bacteria</taxon>
        <taxon>Pseudomonadati</taxon>
        <taxon>Bacteroidota</taxon>
        <taxon>Cytophagia</taxon>
        <taxon>Cytophagales</taxon>
        <taxon>Microscillaceae</taxon>
        <taxon>Microscilla</taxon>
    </lineage>
</organism>
<dbReference type="PANTHER" id="PTHR37841">
    <property type="entry name" value="GLR2918 PROTEIN"/>
    <property type="match status" value="1"/>
</dbReference>
<dbReference type="RefSeq" id="WP_002697199.1">
    <property type="nucleotide sequence ID" value="NZ_AAWS01000013.1"/>
</dbReference>
<comment type="caution">
    <text evidence="2">The sequence shown here is derived from an EMBL/GenBank/DDBJ whole genome shotgun (WGS) entry which is preliminary data.</text>
</comment>
<gene>
    <name evidence="2" type="ORF">M23134_00147</name>
</gene>
<dbReference type="InterPro" id="IPR032774">
    <property type="entry name" value="WG_beta_rep"/>
</dbReference>
<reference evidence="2 3" key="1">
    <citation type="submission" date="2007-01" db="EMBL/GenBank/DDBJ databases">
        <authorList>
            <person name="Haygood M."/>
            <person name="Podell S."/>
            <person name="Anderson C."/>
            <person name="Hopkinson B."/>
            <person name="Roe K."/>
            <person name="Barbeau K."/>
            <person name="Gaasterland T."/>
            <person name="Ferriera S."/>
            <person name="Johnson J."/>
            <person name="Kravitz S."/>
            <person name="Beeson K."/>
            <person name="Sutton G."/>
            <person name="Rogers Y.-H."/>
            <person name="Friedman R."/>
            <person name="Frazier M."/>
            <person name="Venter J.C."/>
        </authorList>
    </citation>
    <scope>NUCLEOTIDE SEQUENCE [LARGE SCALE GENOMIC DNA]</scope>
    <source>
        <strain evidence="2 3">ATCC 23134</strain>
    </source>
</reference>
<feature type="signal peptide" evidence="1">
    <location>
        <begin position="1"/>
        <end position="23"/>
    </location>
</feature>
<keyword evidence="3" id="KW-1185">Reference proteome</keyword>
<dbReference type="SUPFAM" id="SSF69360">
    <property type="entry name" value="Cell wall binding repeat"/>
    <property type="match status" value="1"/>
</dbReference>
<dbReference type="eggNOG" id="COG5263">
    <property type="taxonomic scope" value="Bacteria"/>
</dbReference>
<evidence type="ECO:0000313" key="3">
    <source>
        <dbReference type="Proteomes" id="UP000004095"/>
    </source>
</evidence>
<dbReference type="OrthoDB" id="2485468at2"/>
<name>A1ZL27_MICM2</name>
<dbReference type="AlphaFoldDB" id="A1ZL27"/>
<keyword evidence="1" id="KW-0732">Signal</keyword>
<feature type="chain" id="PRO_5002642270" evidence="1">
    <location>
        <begin position="24"/>
        <end position="318"/>
    </location>
</feature>
<dbReference type="PANTHER" id="PTHR37841:SF1">
    <property type="entry name" value="DUF3298 DOMAIN-CONTAINING PROTEIN"/>
    <property type="match status" value="1"/>
</dbReference>
<proteinExistence type="predicted"/>
<protein>
    <submittedName>
        <fullName evidence="2">KWG</fullName>
    </submittedName>
</protein>
<accession>A1ZL27</accession>
<evidence type="ECO:0000256" key="1">
    <source>
        <dbReference type="SAM" id="SignalP"/>
    </source>
</evidence>
<dbReference type="EMBL" id="AAWS01000013">
    <property type="protein sequence ID" value="EAY28993.1"/>
    <property type="molecule type" value="Genomic_DNA"/>
</dbReference>
<evidence type="ECO:0000313" key="2">
    <source>
        <dbReference type="EMBL" id="EAY28993.1"/>
    </source>
</evidence>
<dbReference type="Pfam" id="PF14903">
    <property type="entry name" value="WG_beta_rep"/>
    <property type="match status" value="4"/>
</dbReference>
<sequence>MKNTLLYLCWFALLPLFVQCGSAKTKKAQQLEETLDQANSAWAKNDYKNAQIYYAQAAKLSPKDVYIQKRLTSIDSILANQKLEKKSIVKKTLPVKEYDFEDSFYGGFAKVKQGDKWGYINRQKQEIAEPQYDEAAHFSHGFARVSVKDKYGFIDTNGKEIVKPIKYEQAGKFGKEGLAFVMKEDKYGYVDTTGKEVIELKYDWAGNFSEDRAKVSLGNKFGFVDAKGEEVIQLDYDAVRNFKDGVAAVWKQRKWGFVDINGKEAIPFKYDRAEDFRLKKYKNKYNQEKEEMLALVVLNGQTFFINKKGKCVVDCDEK</sequence>